<evidence type="ECO:0000313" key="3">
    <source>
        <dbReference type="EMBL" id="KAA8575750.1"/>
    </source>
</evidence>
<evidence type="ECO:0000256" key="2">
    <source>
        <dbReference type="SAM" id="Phobius"/>
    </source>
</evidence>
<organism evidence="3 4">
    <name type="scientific">Monilinia fructicola</name>
    <name type="common">Brown rot fungus</name>
    <name type="synonym">Ciboria fructicola</name>
    <dbReference type="NCBI Taxonomy" id="38448"/>
    <lineage>
        <taxon>Eukaryota</taxon>
        <taxon>Fungi</taxon>
        <taxon>Dikarya</taxon>
        <taxon>Ascomycota</taxon>
        <taxon>Pezizomycotina</taxon>
        <taxon>Leotiomycetes</taxon>
        <taxon>Helotiales</taxon>
        <taxon>Sclerotiniaceae</taxon>
        <taxon>Monilinia</taxon>
    </lineage>
</organism>
<feature type="transmembrane region" description="Helical" evidence="2">
    <location>
        <begin position="145"/>
        <end position="164"/>
    </location>
</feature>
<feature type="region of interest" description="Disordered" evidence="1">
    <location>
        <begin position="1"/>
        <end position="26"/>
    </location>
</feature>
<keyword evidence="2" id="KW-0472">Membrane</keyword>
<gene>
    <name evidence="3" type="ORF">EYC84_004855</name>
</gene>
<name>A0A5M9K4A2_MONFR</name>
<proteinExistence type="predicted"/>
<feature type="compositionally biased region" description="Basic and acidic residues" evidence="1">
    <location>
        <begin position="14"/>
        <end position="24"/>
    </location>
</feature>
<dbReference type="Proteomes" id="UP000322873">
    <property type="component" value="Unassembled WGS sequence"/>
</dbReference>
<keyword evidence="2" id="KW-0812">Transmembrane</keyword>
<keyword evidence="4" id="KW-1185">Reference proteome</keyword>
<sequence length="289" mass="33850">MKWPTTMRGPGGDAKSRPAKDSRSAPHHLHPLDLSFVYLEPHDSWSNSHPSLTLIVFLDRHFFFSLFFENHAFNTHRQYPSFTREAWRSRSTVHTAYQKSLIFSGSDFFIASFLELHADYQNLGEKGEALHLDLGLLFIQHITFILLRSFLWVLVFRLALYFYSFQMENSCVFIFGSFFLLRGLHIDLLVVLFLFPWVVWCVTLVVLERKGRCYLPRGLGTPRGFLYTTGFWILMNRWDLYACISEERLTIALYSILSFQSFCTSIACTAQRLVMFVYLQKELDWTCSI</sequence>
<feature type="transmembrane region" description="Helical" evidence="2">
    <location>
        <begin position="184"/>
        <end position="207"/>
    </location>
</feature>
<keyword evidence="2" id="KW-1133">Transmembrane helix</keyword>
<dbReference type="EMBL" id="VICG01000002">
    <property type="protein sequence ID" value="KAA8575750.1"/>
    <property type="molecule type" value="Genomic_DNA"/>
</dbReference>
<evidence type="ECO:0000313" key="4">
    <source>
        <dbReference type="Proteomes" id="UP000322873"/>
    </source>
</evidence>
<evidence type="ECO:0008006" key="5">
    <source>
        <dbReference type="Google" id="ProtNLM"/>
    </source>
</evidence>
<comment type="caution">
    <text evidence="3">The sequence shown here is derived from an EMBL/GenBank/DDBJ whole genome shotgun (WGS) entry which is preliminary data.</text>
</comment>
<evidence type="ECO:0000256" key="1">
    <source>
        <dbReference type="SAM" id="MobiDB-lite"/>
    </source>
</evidence>
<reference evidence="3 4" key="1">
    <citation type="submission" date="2019-06" db="EMBL/GenBank/DDBJ databases">
        <title>Genome Sequence of the Brown Rot Fungal Pathogen Monilinia fructicola.</title>
        <authorList>
            <person name="De Miccolis Angelini R.M."/>
            <person name="Landi L."/>
            <person name="Abate D."/>
            <person name="Pollastro S."/>
            <person name="Romanazzi G."/>
            <person name="Faretra F."/>
        </authorList>
    </citation>
    <scope>NUCLEOTIDE SEQUENCE [LARGE SCALE GENOMIC DNA]</scope>
    <source>
        <strain evidence="3 4">Mfrc123</strain>
    </source>
</reference>
<protein>
    <recommendedName>
        <fullName evidence="5">Transmembrane protein</fullName>
    </recommendedName>
</protein>
<dbReference type="AlphaFoldDB" id="A0A5M9K4A2"/>
<accession>A0A5M9K4A2</accession>